<comment type="subcellular location">
    <subcellularLocation>
        <location evidence="1">Cell membrane</location>
        <topology evidence="1">Multi-pass membrane protein</topology>
    </subcellularLocation>
</comment>
<reference evidence="9 10" key="1">
    <citation type="journal article" date="2019" name="Int. J. Syst. Evol. Microbiol.">
        <title>The Global Catalogue of Microorganisms (GCM) 10K type strain sequencing project: providing services to taxonomists for standard genome sequencing and annotation.</title>
        <authorList>
            <consortium name="The Broad Institute Genomics Platform"/>
            <consortium name="The Broad Institute Genome Sequencing Center for Infectious Disease"/>
            <person name="Wu L."/>
            <person name="Ma J."/>
        </authorList>
    </citation>
    <scope>NUCLEOTIDE SEQUENCE [LARGE SCALE GENOMIC DNA]</scope>
    <source>
        <strain evidence="9 10">JCM 14969</strain>
    </source>
</reference>
<evidence type="ECO:0000256" key="4">
    <source>
        <dbReference type="ARBA" id="ARBA00022989"/>
    </source>
</evidence>
<gene>
    <name evidence="9" type="ORF">GCM10009789_56100</name>
</gene>
<dbReference type="EMBL" id="BAAAOS010000041">
    <property type="protein sequence ID" value="GAA1594816.1"/>
    <property type="molecule type" value="Genomic_DNA"/>
</dbReference>
<feature type="compositionally biased region" description="Low complexity" evidence="6">
    <location>
        <begin position="26"/>
        <end position="46"/>
    </location>
</feature>
<protein>
    <recommendedName>
        <fullName evidence="8">RDD domain-containing protein</fullName>
    </recommendedName>
</protein>
<organism evidence="9 10">
    <name type="scientific">Kribbella sancticallisti</name>
    <dbReference type="NCBI Taxonomy" id="460087"/>
    <lineage>
        <taxon>Bacteria</taxon>
        <taxon>Bacillati</taxon>
        <taxon>Actinomycetota</taxon>
        <taxon>Actinomycetes</taxon>
        <taxon>Propionibacteriales</taxon>
        <taxon>Kribbellaceae</taxon>
        <taxon>Kribbella</taxon>
    </lineage>
</organism>
<evidence type="ECO:0000313" key="9">
    <source>
        <dbReference type="EMBL" id="GAA1594816.1"/>
    </source>
</evidence>
<dbReference type="Pfam" id="PF06271">
    <property type="entry name" value="RDD"/>
    <property type="match status" value="1"/>
</dbReference>
<dbReference type="PANTHER" id="PTHR36115">
    <property type="entry name" value="PROLINE-RICH ANTIGEN HOMOLOG-RELATED"/>
    <property type="match status" value="1"/>
</dbReference>
<evidence type="ECO:0000313" key="10">
    <source>
        <dbReference type="Proteomes" id="UP001500393"/>
    </source>
</evidence>
<feature type="compositionally biased region" description="Pro residues" evidence="6">
    <location>
        <begin position="47"/>
        <end position="69"/>
    </location>
</feature>
<keyword evidence="10" id="KW-1185">Reference proteome</keyword>
<evidence type="ECO:0000256" key="5">
    <source>
        <dbReference type="ARBA" id="ARBA00023136"/>
    </source>
</evidence>
<sequence>MSTPPTGPQDRPQDPGQPSQSPPGQPSQYPAQPSQSPSGQPSQYPAQPSPYPPGQPSQYPPAQYPPGQPNQPAQPGNFGLQPYNPGQPGYNPFKQQPAAPSGFGYGYAPPGQLADWPIRVGASVIDSLVPLPFFLVGIVPALVFSGDGGLSTTGVILLVVFYLLGLGAMIWNRIIRQGRTGQSLGKKFTGLKIVDERTGDTIGVGKTFGREVCSILFNYVCFLNVLWPLWDQKQQTWHDKVVSDLVIKL</sequence>
<keyword evidence="3 7" id="KW-0812">Transmembrane</keyword>
<dbReference type="Proteomes" id="UP001500393">
    <property type="component" value="Unassembled WGS sequence"/>
</dbReference>
<evidence type="ECO:0000256" key="1">
    <source>
        <dbReference type="ARBA" id="ARBA00004651"/>
    </source>
</evidence>
<feature type="compositionally biased region" description="Low complexity" evidence="6">
    <location>
        <begin position="8"/>
        <end position="19"/>
    </location>
</feature>
<dbReference type="RefSeq" id="WP_344219064.1">
    <property type="nucleotide sequence ID" value="NZ_BAAAOS010000041.1"/>
</dbReference>
<accession>A0ABN2E346</accession>
<keyword evidence="2" id="KW-1003">Cell membrane</keyword>
<evidence type="ECO:0000256" key="2">
    <source>
        <dbReference type="ARBA" id="ARBA00022475"/>
    </source>
</evidence>
<dbReference type="PANTHER" id="PTHR36115:SF6">
    <property type="entry name" value="PROLINE-RICH ANTIGEN HOMOLOG"/>
    <property type="match status" value="1"/>
</dbReference>
<comment type="caution">
    <text evidence="9">The sequence shown here is derived from an EMBL/GenBank/DDBJ whole genome shotgun (WGS) entry which is preliminary data.</text>
</comment>
<evidence type="ECO:0000256" key="3">
    <source>
        <dbReference type="ARBA" id="ARBA00022692"/>
    </source>
</evidence>
<feature type="transmembrane region" description="Helical" evidence="7">
    <location>
        <begin position="124"/>
        <end position="144"/>
    </location>
</feature>
<evidence type="ECO:0000259" key="8">
    <source>
        <dbReference type="Pfam" id="PF06271"/>
    </source>
</evidence>
<keyword evidence="4 7" id="KW-1133">Transmembrane helix</keyword>
<name>A0ABN2E346_9ACTN</name>
<feature type="domain" description="RDD" evidence="8">
    <location>
        <begin position="115"/>
        <end position="241"/>
    </location>
</feature>
<proteinExistence type="predicted"/>
<dbReference type="InterPro" id="IPR010432">
    <property type="entry name" value="RDD"/>
</dbReference>
<feature type="region of interest" description="Disordered" evidence="6">
    <location>
        <begin position="1"/>
        <end position="97"/>
    </location>
</feature>
<evidence type="ECO:0000256" key="7">
    <source>
        <dbReference type="SAM" id="Phobius"/>
    </source>
</evidence>
<evidence type="ECO:0000256" key="6">
    <source>
        <dbReference type="SAM" id="MobiDB-lite"/>
    </source>
</evidence>
<feature type="transmembrane region" description="Helical" evidence="7">
    <location>
        <begin position="150"/>
        <end position="171"/>
    </location>
</feature>
<dbReference type="InterPro" id="IPR051791">
    <property type="entry name" value="Pra-immunoreactive"/>
</dbReference>
<keyword evidence="5 7" id="KW-0472">Membrane</keyword>